<dbReference type="SUPFAM" id="SSF50104">
    <property type="entry name" value="Translation proteins SH3-like domain"/>
    <property type="match status" value="1"/>
</dbReference>
<dbReference type="InterPro" id="IPR008991">
    <property type="entry name" value="Translation_prot_SH3-like_sf"/>
</dbReference>
<dbReference type="AlphaFoldDB" id="I7ISD8"/>
<dbReference type="PANTHER" id="PTHR11143">
    <property type="entry name" value="60S RIBOSOMAL PROTEIN L26 FAMILY MEMBER"/>
    <property type="match status" value="1"/>
</dbReference>
<dbReference type="HAMAP" id="MF_01326_A">
    <property type="entry name" value="Ribosomal_uL24_A"/>
    <property type="match status" value="1"/>
</dbReference>
<dbReference type="RefSeq" id="XP_021337188.1">
    <property type="nucleotide sequence ID" value="XM_021482553.1"/>
</dbReference>
<dbReference type="Gene3D" id="2.30.30.30">
    <property type="match status" value="1"/>
</dbReference>
<dbReference type="FunFam" id="2.30.30.30:FF:000009">
    <property type="entry name" value="60S ribosomal protein L26"/>
    <property type="match status" value="1"/>
</dbReference>
<gene>
    <name evidence="5" type="ORF">BmR1_04g06855</name>
</gene>
<organism evidence="5 6">
    <name type="scientific">Babesia microti (strain RI)</name>
    <dbReference type="NCBI Taxonomy" id="1133968"/>
    <lineage>
        <taxon>Eukaryota</taxon>
        <taxon>Sar</taxon>
        <taxon>Alveolata</taxon>
        <taxon>Apicomplexa</taxon>
        <taxon>Aconoidasida</taxon>
        <taxon>Piroplasmida</taxon>
        <taxon>Babesiidae</taxon>
        <taxon>Babesia</taxon>
    </lineage>
</organism>
<dbReference type="VEuPathDB" id="PiroplasmaDB:BmR1_04g06855"/>
<dbReference type="GO" id="GO:0015934">
    <property type="term" value="C:large ribosomal subunit"/>
    <property type="evidence" value="ECO:0007669"/>
    <property type="project" value="InterPro"/>
</dbReference>
<proteinExistence type="inferred from homology"/>
<dbReference type="OrthoDB" id="1688503at2759"/>
<keyword evidence="3" id="KW-0687">Ribonucleoprotein</keyword>
<reference evidence="5 6" key="3">
    <citation type="journal article" date="2016" name="Sci. Rep.">
        <title>Genome-wide diversity and gene expression profiling of Babesia microti isolates identify polymorphic genes that mediate host-pathogen interactions.</title>
        <authorList>
            <person name="Silva J.C."/>
            <person name="Cornillot E."/>
            <person name="McCracken C."/>
            <person name="Usmani-Brown S."/>
            <person name="Dwivedi A."/>
            <person name="Ifeonu O.O."/>
            <person name="Crabtree J."/>
            <person name="Gotia H.T."/>
            <person name="Virji A.Z."/>
            <person name="Reynes C."/>
            <person name="Colinge J."/>
            <person name="Kumar V."/>
            <person name="Lawres L."/>
            <person name="Pazzi J.E."/>
            <person name="Pablo J.V."/>
            <person name="Hung C."/>
            <person name="Brancato J."/>
            <person name="Kumari P."/>
            <person name="Orvis J."/>
            <person name="Tretina K."/>
            <person name="Chibucos M."/>
            <person name="Ott S."/>
            <person name="Sadzewicz L."/>
            <person name="Sengamalay N."/>
            <person name="Shetty A.C."/>
            <person name="Su Q."/>
            <person name="Tallon L."/>
            <person name="Fraser C.M."/>
            <person name="Frutos R."/>
            <person name="Molina D.M."/>
            <person name="Krause P.J."/>
            <person name="Ben Mamoun C."/>
        </authorList>
    </citation>
    <scope>NUCLEOTIDE SEQUENCE [LARGE SCALE GENOMIC DNA]</scope>
    <source>
        <strain evidence="5 6">RI</strain>
    </source>
</reference>
<dbReference type="InterPro" id="IPR014722">
    <property type="entry name" value="Rib_uL2_dom2"/>
</dbReference>
<dbReference type="NCBIfam" id="TIGR01080">
    <property type="entry name" value="rplX_A_E"/>
    <property type="match status" value="1"/>
</dbReference>
<dbReference type="EMBL" id="LN871599">
    <property type="protein sequence ID" value="CCF75566.2"/>
    <property type="molecule type" value="Genomic_DNA"/>
</dbReference>
<keyword evidence="2 5" id="KW-0689">Ribosomal protein</keyword>
<protein>
    <submittedName>
        <fullName evidence="5">Large subunit ribosomal protein L26e</fullName>
    </submittedName>
</protein>
<dbReference type="InterPro" id="IPR041988">
    <property type="entry name" value="Ribosomal_uL24_KOW"/>
</dbReference>
<evidence type="ECO:0000256" key="1">
    <source>
        <dbReference type="ARBA" id="ARBA00010618"/>
    </source>
</evidence>
<dbReference type="Pfam" id="PF16906">
    <property type="entry name" value="Ribosomal_L26"/>
    <property type="match status" value="1"/>
</dbReference>
<comment type="similarity">
    <text evidence="1">Belongs to the universal ribosomal protein uL24 family.</text>
</comment>
<evidence type="ECO:0000256" key="4">
    <source>
        <dbReference type="SAM" id="MobiDB-lite"/>
    </source>
</evidence>
<feature type="region of interest" description="Disordered" evidence="4">
    <location>
        <begin position="1"/>
        <end position="24"/>
    </location>
</feature>
<dbReference type="GO" id="GO:0003735">
    <property type="term" value="F:structural constituent of ribosome"/>
    <property type="evidence" value="ECO:0007669"/>
    <property type="project" value="InterPro"/>
</dbReference>
<name>I7ISD8_BABMR</name>
<sequence length="141" mass="16684">MKYDKKVTSSRRKQRKAHFSAPSHKRRIIMSAPLSKELREKYKVRSLPVRKHDEVMIVRGQYHDGEGKVTQVYRKKWCIYVERVTRDKENGESIPVGIHPSKVVITRIRLDKDRRKLLERKAHPSTKGKYTEKDVSMKVDT</sequence>
<dbReference type="InterPro" id="IPR005756">
    <property type="entry name" value="Ribosomal_uL24_euk/arc"/>
</dbReference>
<evidence type="ECO:0000313" key="5">
    <source>
        <dbReference type="EMBL" id="CCF75566.2"/>
    </source>
</evidence>
<keyword evidence="6" id="KW-1185">Reference proteome</keyword>
<dbReference type="GO" id="GO:0003723">
    <property type="term" value="F:RNA binding"/>
    <property type="evidence" value="ECO:0007669"/>
    <property type="project" value="InterPro"/>
</dbReference>
<dbReference type="Proteomes" id="UP000002899">
    <property type="component" value="Chromosome IV"/>
</dbReference>
<dbReference type="KEGG" id="bmic:BmR1_04g06855"/>
<reference evidence="5 6" key="1">
    <citation type="journal article" date="2012" name="Nucleic Acids Res.">
        <title>Sequencing of the smallest Apicomplexan genome from the human pathogen Babesia microti.</title>
        <authorList>
            <person name="Cornillot E."/>
            <person name="Hadj-Kaddour K."/>
            <person name="Dassouli A."/>
            <person name="Noel B."/>
            <person name="Ranwez V."/>
            <person name="Vacherie B."/>
            <person name="Augagneur Y."/>
            <person name="Bres V."/>
            <person name="Duclos A."/>
            <person name="Randazzo S."/>
            <person name="Carcy B."/>
            <person name="Debierre-Grockiego F."/>
            <person name="Delbecq S."/>
            <person name="Moubri-Menage K."/>
            <person name="Shams-Eldin H."/>
            <person name="Usmani-Brown S."/>
            <person name="Bringaud F."/>
            <person name="Wincker P."/>
            <person name="Vivares C.P."/>
            <person name="Schwarz R.T."/>
            <person name="Schetters T.P."/>
            <person name="Krause P.J."/>
            <person name="Gorenflot A."/>
            <person name="Berry V."/>
            <person name="Barbe V."/>
            <person name="Ben Mamoun C."/>
        </authorList>
    </citation>
    <scope>NUCLEOTIDE SEQUENCE [LARGE SCALE GENOMIC DNA]</scope>
    <source>
        <strain evidence="5 6">RI</strain>
    </source>
</reference>
<dbReference type="GeneID" id="24426018"/>
<evidence type="ECO:0000256" key="2">
    <source>
        <dbReference type="ARBA" id="ARBA00022980"/>
    </source>
</evidence>
<accession>I7ISD8</accession>
<feature type="compositionally biased region" description="Basic and acidic residues" evidence="4">
    <location>
        <begin position="129"/>
        <end position="141"/>
    </location>
</feature>
<feature type="region of interest" description="Disordered" evidence="4">
    <location>
        <begin position="118"/>
        <end position="141"/>
    </location>
</feature>
<evidence type="ECO:0000256" key="3">
    <source>
        <dbReference type="ARBA" id="ARBA00023274"/>
    </source>
</evidence>
<evidence type="ECO:0000313" key="6">
    <source>
        <dbReference type="Proteomes" id="UP000002899"/>
    </source>
</evidence>
<dbReference type="CDD" id="cd06089">
    <property type="entry name" value="KOW_RPL26"/>
    <property type="match status" value="1"/>
</dbReference>
<reference evidence="5 6" key="2">
    <citation type="journal article" date="2013" name="PLoS ONE">
        <title>Whole genome mapping and re-organization of the nuclear and mitochondrial genomes of Babesia microti isolates.</title>
        <authorList>
            <person name="Cornillot E."/>
            <person name="Dassouli A."/>
            <person name="Garg A."/>
            <person name="Pachikara N."/>
            <person name="Randazzo S."/>
            <person name="Depoix D."/>
            <person name="Carcy B."/>
            <person name="Delbecq S."/>
            <person name="Frutos R."/>
            <person name="Silva J.C."/>
            <person name="Sutton R."/>
            <person name="Krause P.J."/>
            <person name="Mamoun C.B."/>
        </authorList>
    </citation>
    <scope>NUCLEOTIDE SEQUENCE [LARGE SCALE GENOMIC DNA]</scope>
    <source>
        <strain evidence="5 6">RI</strain>
    </source>
</reference>
<feature type="compositionally biased region" description="Basic residues" evidence="4">
    <location>
        <begin position="8"/>
        <end position="24"/>
    </location>
</feature>
<dbReference type="GO" id="GO:0006412">
    <property type="term" value="P:translation"/>
    <property type="evidence" value="ECO:0007669"/>
    <property type="project" value="InterPro"/>
</dbReference>